<feature type="chain" id="PRO_5045044854" description="Secreted protein" evidence="2">
    <location>
        <begin position="20"/>
        <end position="93"/>
    </location>
</feature>
<evidence type="ECO:0008006" key="5">
    <source>
        <dbReference type="Google" id="ProtNLM"/>
    </source>
</evidence>
<feature type="region of interest" description="Disordered" evidence="1">
    <location>
        <begin position="71"/>
        <end position="93"/>
    </location>
</feature>
<organism evidence="3 4">
    <name type="scientific">Cirrhinus molitorella</name>
    <name type="common">mud carp</name>
    <dbReference type="NCBI Taxonomy" id="172907"/>
    <lineage>
        <taxon>Eukaryota</taxon>
        <taxon>Metazoa</taxon>
        <taxon>Chordata</taxon>
        <taxon>Craniata</taxon>
        <taxon>Vertebrata</taxon>
        <taxon>Euteleostomi</taxon>
        <taxon>Actinopterygii</taxon>
        <taxon>Neopterygii</taxon>
        <taxon>Teleostei</taxon>
        <taxon>Ostariophysi</taxon>
        <taxon>Cypriniformes</taxon>
        <taxon>Cyprinidae</taxon>
        <taxon>Labeoninae</taxon>
        <taxon>Labeonini</taxon>
        <taxon>Cirrhinus</taxon>
    </lineage>
</organism>
<dbReference type="Proteomes" id="UP001558613">
    <property type="component" value="Unassembled WGS sequence"/>
</dbReference>
<accession>A0ABR3MM75</accession>
<name>A0ABR3MM75_9TELE</name>
<evidence type="ECO:0000256" key="2">
    <source>
        <dbReference type="SAM" id="SignalP"/>
    </source>
</evidence>
<evidence type="ECO:0000313" key="3">
    <source>
        <dbReference type="EMBL" id="KAL1265716.1"/>
    </source>
</evidence>
<gene>
    <name evidence="3" type="ORF">QQF64_003743</name>
</gene>
<feature type="compositionally biased region" description="Basic and acidic residues" evidence="1">
    <location>
        <begin position="71"/>
        <end position="80"/>
    </location>
</feature>
<comment type="caution">
    <text evidence="3">The sequence shown here is derived from an EMBL/GenBank/DDBJ whole genome shotgun (WGS) entry which is preliminary data.</text>
</comment>
<protein>
    <recommendedName>
        <fullName evidence="5">Secreted protein</fullName>
    </recommendedName>
</protein>
<keyword evidence="2" id="KW-0732">Signal</keyword>
<evidence type="ECO:0000256" key="1">
    <source>
        <dbReference type="SAM" id="MobiDB-lite"/>
    </source>
</evidence>
<sequence>MLNILIWLVLIGHMHHFWGVVREYRCWGPTRWALSLFVPPRVLPPVYLRSVFATLSMPSLFQSSAVQHAEYPSKSERERALPSQSYLDEPHLD</sequence>
<keyword evidence="4" id="KW-1185">Reference proteome</keyword>
<reference evidence="3 4" key="1">
    <citation type="submission" date="2023-09" db="EMBL/GenBank/DDBJ databases">
        <authorList>
            <person name="Wang M."/>
        </authorList>
    </citation>
    <scope>NUCLEOTIDE SEQUENCE [LARGE SCALE GENOMIC DNA]</scope>
    <source>
        <strain evidence="3">GT-2023</strain>
        <tissue evidence="3">Liver</tissue>
    </source>
</reference>
<feature type="signal peptide" evidence="2">
    <location>
        <begin position="1"/>
        <end position="19"/>
    </location>
</feature>
<proteinExistence type="predicted"/>
<dbReference type="EMBL" id="JAYMGO010000011">
    <property type="protein sequence ID" value="KAL1265716.1"/>
    <property type="molecule type" value="Genomic_DNA"/>
</dbReference>
<evidence type="ECO:0000313" key="4">
    <source>
        <dbReference type="Proteomes" id="UP001558613"/>
    </source>
</evidence>